<organism evidence="1 2">
    <name type="scientific">Psilocybe cf. subviscida</name>
    <dbReference type="NCBI Taxonomy" id="2480587"/>
    <lineage>
        <taxon>Eukaryota</taxon>
        <taxon>Fungi</taxon>
        <taxon>Dikarya</taxon>
        <taxon>Basidiomycota</taxon>
        <taxon>Agaricomycotina</taxon>
        <taxon>Agaricomycetes</taxon>
        <taxon>Agaricomycetidae</taxon>
        <taxon>Agaricales</taxon>
        <taxon>Agaricineae</taxon>
        <taxon>Strophariaceae</taxon>
        <taxon>Psilocybe</taxon>
    </lineage>
</organism>
<sequence length="545" mass="61236">MSQQVMNLPELIATIFGLMDRKYNFHNALVCRTWSVFALREVWRDLDNLHALFELLAPLKLQTEHNLAPTHIFSKMPTSEGWQNFDRYSSFVRVLSYKAVPGKHPLSPHIFADVSQTRPRKIILPQLRRLVWDPPDVQDTIPRMRPAFAVLFLHSGVTSISMTFPDVPSIEPQGPTLLQVAARAPYLNDFTLNTKTHPILIELCTLISNLPRLKVVTIPERFYTNRILNACSRLNVLHTINFGHRLRADFDISLAYQPIPPDVLSEPFQALRTFRLNLRPIDVTTAINSIPAPQRLTYMHIRLAYVEAENMARLIAFISRSSKALRGLDFTSGSSIQGRNDNIPTLSLSILRPLTLLPHLQSLSLLHLSPCALSLDDIDSLLSGLPSLLYLTLNNIPHYYEESPIGLDVLAIAGRRCRLLRTLGVLVDSTLPVTALPIKAAPQDPLLSNLEELSVGLSRITEDTTHSTAILLSNVLPITCDLEYGGSWSGGKSHQSRGTHAMYSRINSRLQLWDEVDALLKLLRGARPVVKKALDVIERFVNLNI</sequence>
<dbReference type="Proteomes" id="UP000567179">
    <property type="component" value="Unassembled WGS sequence"/>
</dbReference>
<gene>
    <name evidence="1" type="ORF">D9619_013334</name>
</gene>
<evidence type="ECO:0000313" key="2">
    <source>
        <dbReference type="Proteomes" id="UP000567179"/>
    </source>
</evidence>
<dbReference type="AlphaFoldDB" id="A0A8H5F9Q9"/>
<proteinExistence type="predicted"/>
<dbReference type="SUPFAM" id="SSF52047">
    <property type="entry name" value="RNI-like"/>
    <property type="match status" value="1"/>
</dbReference>
<name>A0A8H5F9Q9_9AGAR</name>
<dbReference type="Gene3D" id="3.80.10.10">
    <property type="entry name" value="Ribonuclease Inhibitor"/>
    <property type="match status" value="1"/>
</dbReference>
<evidence type="ECO:0008006" key="3">
    <source>
        <dbReference type="Google" id="ProtNLM"/>
    </source>
</evidence>
<protein>
    <recommendedName>
        <fullName evidence="3">F-box domain-containing protein</fullName>
    </recommendedName>
</protein>
<keyword evidence="2" id="KW-1185">Reference proteome</keyword>
<dbReference type="EMBL" id="JAACJJ010000004">
    <property type="protein sequence ID" value="KAF5328363.1"/>
    <property type="molecule type" value="Genomic_DNA"/>
</dbReference>
<dbReference type="OrthoDB" id="2447803at2759"/>
<reference evidence="1 2" key="1">
    <citation type="journal article" date="2020" name="ISME J.">
        <title>Uncovering the hidden diversity of litter-decomposition mechanisms in mushroom-forming fungi.</title>
        <authorList>
            <person name="Floudas D."/>
            <person name="Bentzer J."/>
            <person name="Ahren D."/>
            <person name="Johansson T."/>
            <person name="Persson P."/>
            <person name="Tunlid A."/>
        </authorList>
    </citation>
    <scope>NUCLEOTIDE SEQUENCE [LARGE SCALE GENOMIC DNA]</scope>
    <source>
        <strain evidence="1 2">CBS 101986</strain>
    </source>
</reference>
<accession>A0A8H5F9Q9</accession>
<comment type="caution">
    <text evidence="1">The sequence shown here is derived from an EMBL/GenBank/DDBJ whole genome shotgun (WGS) entry which is preliminary data.</text>
</comment>
<dbReference type="InterPro" id="IPR032675">
    <property type="entry name" value="LRR_dom_sf"/>
</dbReference>
<evidence type="ECO:0000313" key="1">
    <source>
        <dbReference type="EMBL" id="KAF5328363.1"/>
    </source>
</evidence>